<evidence type="ECO:0000256" key="2">
    <source>
        <dbReference type="ARBA" id="ARBA00038331"/>
    </source>
</evidence>
<keyword evidence="3" id="KW-1185">Reference proteome</keyword>
<reference evidence="4" key="1">
    <citation type="submission" date="2025-08" db="UniProtKB">
        <authorList>
            <consortium name="RefSeq"/>
        </authorList>
    </citation>
    <scope>IDENTIFICATION</scope>
</reference>
<dbReference type="GeneID" id="106811102"/>
<dbReference type="RefSeq" id="XP_014670121.1">
    <property type="nucleotide sequence ID" value="XM_014814635.1"/>
</dbReference>
<dbReference type="InterPro" id="IPR051513">
    <property type="entry name" value="Tectonin_beta-prop"/>
</dbReference>
<dbReference type="PANTHER" id="PTHR23250">
    <property type="entry name" value="DYSFERLIN-RELATED"/>
    <property type="match status" value="1"/>
</dbReference>
<comment type="similarity">
    <text evidence="2">Belongs to the tectonin family.</text>
</comment>
<accession>A0ABM1ED50</accession>
<dbReference type="Pfam" id="PF19193">
    <property type="entry name" value="Tectonin"/>
    <property type="match status" value="1"/>
</dbReference>
<dbReference type="Proteomes" id="UP000695022">
    <property type="component" value="Unplaced"/>
</dbReference>
<proteinExistence type="inferred from homology"/>
<evidence type="ECO:0000313" key="4">
    <source>
        <dbReference type="RefSeq" id="XP_014670121.1"/>
    </source>
</evidence>
<name>A0ABM1ED50_PRICU</name>
<keyword evidence="1" id="KW-0430">Lectin</keyword>
<sequence>MTSPSTNCVNNGGKAGSEWQVLDGGANLISSGFNVVWAVNRTLQVFYRRGISDANPIGIVWENVGGYFIWISVNSVNNEVWSLTDRQEVVRRLGISATDYVGVGWSGVLQEAIKVVSVGQAGVWTVNSANVVFYRIGTGNGIGGEGTGWELVDGSLKQVSSGDGVVWGVDENNNIFKRTGINDTNPTGIEWEPISDTLSQVSVSSASNFVWGLDGGSVYQRMF</sequence>
<dbReference type="SMART" id="SM00706">
    <property type="entry name" value="TECPR"/>
    <property type="match status" value="5"/>
</dbReference>
<dbReference type="PANTHER" id="PTHR23250:SF3">
    <property type="entry name" value="FISH-EGG LECTIN-LIKE ISOFORM X1-RELATED"/>
    <property type="match status" value="1"/>
</dbReference>
<organism evidence="3 4">
    <name type="scientific">Priapulus caudatus</name>
    <name type="common">Priapulid worm</name>
    <dbReference type="NCBI Taxonomy" id="37621"/>
    <lineage>
        <taxon>Eukaryota</taxon>
        <taxon>Metazoa</taxon>
        <taxon>Ecdysozoa</taxon>
        <taxon>Scalidophora</taxon>
        <taxon>Priapulida</taxon>
        <taxon>Priapulimorpha</taxon>
        <taxon>Priapulimorphida</taxon>
        <taxon>Priapulidae</taxon>
        <taxon>Priapulus</taxon>
    </lineage>
</organism>
<gene>
    <name evidence="4" type="primary">LOC106811102</name>
</gene>
<protein>
    <submittedName>
        <fullName evidence="4">Tectonin beta-propeller repeat-containing protein 1-like</fullName>
    </submittedName>
</protein>
<dbReference type="Pfam" id="PF06462">
    <property type="entry name" value="Hyd_WA"/>
    <property type="match status" value="1"/>
</dbReference>
<dbReference type="InterPro" id="IPR006624">
    <property type="entry name" value="Beta-propeller_rpt_TECPR"/>
</dbReference>
<evidence type="ECO:0000313" key="3">
    <source>
        <dbReference type="Proteomes" id="UP000695022"/>
    </source>
</evidence>
<evidence type="ECO:0000256" key="1">
    <source>
        <dbReference type="ARBA" id="ARBA00022734"/>
    </source>
</evidence>